<evidence type="ECO:0000256" key="2">
    <source>
        <dbReference type="ARBA" id="ARBA00007489"/>
    </source>
</evidence>
<dbReference type="GO" id="GO:0005432">
    <property type="term" value="F:calcium:sodium antiporter activity"/>
    <property type="evidence" value="ECO:0007669"/>
    <property type="project" value="InterPro"/>
</dbReference>
<evidence type="ECO:0000256" key="3">
    <source>
        <dbReference type="ARBA" id="ARBA00022448"/>
    </source>
</evidence>
<dbReference type="SMART" id="SM00237">
    <property type="entry name" value="Calx_beta"/>
    <property type="match status" value="2"/>
</dbReference>
<keyword evidence="8" id="KW-0677">Repeat</keyword>
<evidence type="ECO:0000256" key="6">
    <source>
        <dbReference type="ARBA" id="ARBA00022723"/>
    </source>
</evidence>
<dbReference type="InterPro" id="IPR004837">
    <property type="entry name" value="NaCa_Exmemb"/>
</dbReference>
<evidence type="ECO:0000259" key="20">
    <source>
        <dbReference type="SMART" id="SM00237"/>
    </source>
</evidence>
<evidence type="ECO:0000256" key="12">
    <source>
        <dbReference type="ARBA" id="ARBA00023053"/>
    </source>
</evidence>
<evidence type="ECO:0000256" key="7">
    <source>
        <dbReference type="ARBA" id="ARBA00022729"/>
    </source>
</evidence>
<keyword evidence="12" id="KW-0915">Sodium</keyword>
<evidence type="ECO:0000256" key="13">
    <source>
        <dbReference type="ARBA" id="ARBA00023065"/>
    </source>
</evidence>
<keyword evidence="16" id="KW-0739">Sodium transport</keyword>
<dbReference type="InterPro" id="IPR004836">
    <property type="entry name" value="Na_Ca_Ex"/>
</dbReference>
<evidence type="ECO:0000256" key="15">
    <source>
        <dbReference type="ARBA" id="ARBA00023180"/>
    </source>
</evidence>
<comment type="similarity">
    <text evidence="2">Belongs to the Ca(2+):cation antiporter (CaCA) (TC 2.A.19) family. SLC8 subfamily.</text>
</comment>
<evidence type="ECO:0000256" key="14">
    <source>
        <dbReference type="ARBA" id="ARBA00023136"/>
    </source>
</evidence>
<proteinExistence type="inferred from homology"/>
<organism evidence="21">
    <name type="scientific">Oxyrrhis marina</name>
    <name type="common">Dinoflagellate</name>
    <dbReference type="NCBI Taxonomy" id="2969"/>
    <lineage>
        <taxon>Eukaryota</taxon>
        <taxon>Sar</taxon>
        <taxon>Alveolata</taxon>
        <taxon>Dinophyceae</taxon>
        <taxon>Oxyrrhinales</taxon>
        <taxon>Oxyrrhinaceae</taxon>
        <taxon>Oxyrrhis</taxon>
    </lineage>
</organism>
<feature type="domain" description="Calx-beta" evidence="20">
    <location>
        <begin position="326"/>
        <end position="423"/>
    </location>
</feature>
<name>A0A7S4LQM0_OXYMA</name>
<feature type="chain" id="PRO_5031355130" description="Calx-beta domain-containing protein" evidence="19">
    <location>
        <begin position="19"/>
        <end position="847"/>
    </location>
</feature>
<dbReference type="SUPFAM" id="SSF141072">
    <property type="entry name" value="CalX-like"/>
    <property type="match status" value="2"/>
</dbReference>
<dbReference type="InterPro" id="IPR003644">
    <property type="entry name" value="Calx_beta"/>
</dbReference>
<evidence type="ECO:0000256" key="11">
    <source>
        <dbReference type="ARBA" id="ARBA00022989"/>
    </source>
</evidence>
<feature type="transmembrane region" description="Helical" evidence="18">
    <location>
        <begin position="143"/>
        <end position="168"/>
    </location>
</feature>
<evidence type="ECO:0000256" key="19">
    <source>
        <dbReference type="SAM" id="SignalP"/>
    </source>
</evidence>
<dbReference type="GO" id="GO:0005886">
    <property type="term" value="C:plasma membrane"/>
    <property type="evidence" value="ECO:0007669"/>
    <property type="project" value="UniProtKB-SubCell"/>
</dbReference>
<reference evidence="21" key="1">
    <citation type="submission" date="2021-01" db="EMBL/GenBank/DDBJ databases">
        <authorList>
            <person name="Corre E."/>
            <person name="Pelletier E."/>
            <person name="Niang G."/>
            <person name="Scheremetjew M."/>
            <person name="Finn R."/>
            <person name="Kale V."/>
            <person name="Holt S."/>
            <person name="Cochrane G."/>
            <person name="Meng A."/>
            <person name="Brown T."/>
            <person name="Cohen L."/>
        </authorList>
    </citation>
    <scope>NUCLEOTIDE SEQUENCE</scope>
    <source>
        <strain evidence="21">LB1974</strain>
    </source>
</reference>
<sequence length="847" mass="91438">MILHLVPLAVLGAESAVADEAEPKICECIGDKCGSGVFLPLFSGEHSWNDGLRAVLYFLGLIWCFMGVAIVSDVFMSAIETITSKERKIKVKVAETGDERVFRVRVWNDTVANLTLMALGSSAPEILLSVIELISNNFYSGALGPSTIVGSAAFNMLVITAVCVMAIPDGEVRYISGTKVFAVTAFFSVFAYGWLLIILVVITPDKVDIVEGCITFGFFPLLVSLSYAMDKDLLFTKTRAMFDKIVAAQECDNDDGVSPRLVRKVTSEVARKGTISQDVLNALLNSHKQNGNQPKSRARYRIEATRSLFMKSKLPSRQTPVSQAPTTVDAVEPIRTCQIMFAPTTYSVLENAGTVELTVKRTDATATCSVQYATKDGTADKDDYKPKTGELNFQPGETTKTITIEIIDDNQWEQDETFYVILSNPQSGDDMTSLAPQCVATVTIVNDDVPGYLTFVKDEFHSLSKDGEAKIVVQRRSGCSGVVGAKWTTKDAQGAKAATAGEDYQETSGTVEFKHEELEKEIVVKLMPKPEANSFFMVELSDPYGGATLDKTTDGGDTKCICEVIIDYDTKSMAKTQTSLFGLDMESQWIAASTYKEQITMAILVNGSWEGQEEAGVGDVICHIIALPWKLLFATIPPPDFLGGWLCFVFSLIYIGFVTAIVGDMAASLGCVLSMPDEITAITLVALGTSLPDTFASKTAAVQDPHADNSIGNVTGSNSVNVFLGLGLPWTIGSIYWSMNFDSLRQDWEGHDAGGKMFGVSEALGGMGYLESYPDGGFMVPAGNLGFSVGVFTTCALLCIAGLVVRRKLFGGELGGPRGPKVVSAVFFVCLWFTYIGCASAMILSSD</sequence>
<dbReference type="PANTHER" id="PTHR11878">
    <property type="entry name" value="SODIUM/CALCIUM EXCHANGER"/>
    <property type="match status" value="1"/>
</dbReference>
<feature type="transmembrane region" description="Helical" evidence="18">
    <location>
        <begin position="180"/>
        <end position="203"/>
    </location>
</feature>
<dbReference type="Gene3D" id="1.20.1420.30">
    <property type="entry name" value="NCX, central ion-binding region"/>
    <property type="match status" value="2"/>
</dbReference>
<feature type="signal peptide" evidence="19">
    <location>
        <begin position="1"/>
        <end position="18"/>
    </location>
</feature>
<dbReference type="Pfam" id="PF01699">
    <property type="entry name" value="Na_Ca_ex"/>
    <property type="match status" value="2"/>
</dbReference>
<dbReference type="Pfam" id="PF03160">
    <property type="entry name" value="Calx-beta"/>
    <property type="match status" value="1"/>
</dbReference>
<dbReference type="PANTHER" id="PTHR11878:SF65">
    <property type="entry name" value="NA_CA-EXCHANGE PROTEIN, ISOFORM G"/>
    <property type="match status" value="1"/>
</dbReference>
<keyword evidence="14 18" id="KW-0472">Membrane</keyword>
<dbReference type="Gene3D" id="2.60.40.2030">
    <property type="match status" value="2"/>
</dbReference>
<feature type="transmembrane region" description="Helical" evidence="18">
    <location>
        <begin position="209"/>
        <end position="229"/>
    </location>
</feature>
<accession>A0A7S4LQM0</accession>
<feature type="transmembrane region" description="Helical" evidence="18">
    <location>
        <begin position="785"/>
        <end position="805"/>
    </location>
</feature>
<evidence type="ECO:0000313" key="21">
    <source>
        <dbReference type="EMBL" id="CAE0843739.1"/>
    </source>
</evidence>
<keyword evidence="5 18" id="KW-0812">Transmembrane</keyword>
<keyword evidence="10" id="KW-0112">Calmodulin-binding</keyword>
<dbReference type="InterPro" id="IPR044880">
    <property type="entry name" value="NCX_ion-bd_dom_sf"/>
</dbReference>
<evidence type="ECO:0000256" key="17">
    <source>
        <dbReference type="ARBA" id="ARBA00033667"/>
    </source>
</evidence>
<keyword evidence="7 19" id="KW-0732">Signal</keyword>
<feature type="transmembrane region" description="Helical" evidence="18">
    <location>
        <begin position="641"/>
        <end position="663"/>
    </location>
</feature>
<evidence type="ECO:0000256" key="10">
    <source>
        <dbReference type="ARBA" id="ARBA00022860"/>
    </source>
</evidence>
<dbReference type="EMBL" id="HBJB01003320">
    <property type="protein sequence ID" value="CAE0843739.1"/>
    <property type="molecule type" value="Transcribed_RNA"/>
</dbReference>
<keyword evidence="6" id="KW-0479">Metal-binding</keyword>
<dbReference type="InterPro" id="IPR038081">
    <property type="entry name" value="CalX-like_sf"/>
</dbReference>
<dbReference type="GO" id="GO:0005516">
    <property type="term" value="F:calmodulin binding"/>
    <property type="evidence" value="ECO:0007669"/>
    <property type="project" value="UniProtKB-KW"/>
</dbReference>
<evidence type="ECO:0000256" key="8">
    <source>
        <dbReference type="ARBA" id="ARBA00022737"/>
    </source>
</evidence>
<evidence type="ECO:0000256" key="1">
    <source>
        <dbReference type="ARBA" id="ARBA00004651"/>
    </source>
</evidence>
<gene>
    <name evidence="21" type="ORF">OMAR00294_LOCUS2710</name>
</gene>
<feature type="domain" description="Calx-beta" evidence="20">
    <location>
        <begin position="440"/>
        <end position="541"/>
    </location>
</feature>
<keyword evidence="13" id="KW-0406">Ion transport</keyword>
<feature type="transmembrane region" description="Helical" evidence="18">
    <location>
        <begin position="825"/>
        <end position="844"/>
    </location>
</feature>
<keyword evidence="3" id="KW-0813">Transport</keyword>
<protein>
    <recommendedName>
        <fullName evidence="20">Calx-beta domain-containing protein</fullName>
    </recommendedName>
</protein>
<dbReference type="GO" id="GO:0007154">
    <property type="term" value="P:cell communication"/>
    <property type="evidence" value="ECO:0007669"/>
    <property type="project" value="InterPro"/>
</dbReference>
<evidence type="ECO:0000256" key="4">
    <source>
        <dbReference type="ARBA" id="ARBA00022475"/>
    </source>
</evidence>
<evidence type="ECO:0000256" key="9">
    <source>
        <dbReference type="ARBA" id="ARBA00022837"/>
    </source>
</evidence>
<evidence type="ECO:0000256" key="16">
    <source>
        <dbReference type="ARBA" id="ARBA00023201"/>
    </source>
</evidence>
<dbReference type="GO" id="GO:0098703">
    <property type="term" value="P:calcium ion import across plasma membrane"/>
    <property type="evidence" value="ECO:0007669"/>
    <property type="project" value="TreeGrafter"/>
</dbReference>
<keyword evidence="15" id="KW-0325">Glycoprotein</keyword>
<feature type="transmembrane region" description="Helical" evidence="18">
    <location>
        <begin position="54"/>
        <end position="79"/>
    </location>
</feature>
<keyword evidence="9" id="KW-0106">Calcium</keyword>
<dbReference type="AlphaFoldDB" id="A0A7S4LQM0"/>
<evidence type="ECO:0000256" key="5">
    <source>
        <dbReference type="ARBA" id="ARBA00022692"/>
    </source>
</evidence>
<evidence type="ECO:0000256" key="18">
    <source>
        <dbReference type="SAM" id="Phobius"/>
    </source>
</evidence>
<dbReference type="PRINTS" id="PR01259">
    <property type="entry name" value="NACAEXCHNGR"/>
</dbReference>
<dbReference type="InterPro" id="IPR051171">
    <property type="entry name" value="CaCA"/>
</dbReference>
<comment type="catalytic activity">
    <reaction evidence="17">
        <text>Ca(2+)(in) + 3 Na(+)(out) = Ca(2+)(out) + 3 Na(+)(in)</text>
        <dbReference type="Rhea" id="RHEA:69955"/>
        <dbReference type="ChEBI" id="CHEBI:29101"/>
        <dbReference type="ChEBI" id="CHEBI:29108"/>
    </reaction>
</comment>
<keyword evidence="4" id="KW-1003">Cell membrane</keyword>
<comment type="subcellular location">
    <subcellularLocation>
        <location evidence="1">Cell membrane</location>
        <topology evidence="1">Multi-pass membrane protein</topology>
    </subcellularLocation>
</comment>
<dbReference type="GO" id="GO:0046872">
    <property type="term" value="F:metal ion binding"/>
    <property type="evidence" value="ECO:0007669"/>
    <property type="project" value="UniProtKB-KW"/>
</dbReference>
<keyword evidence="11 18" id="KW-1133">Transmembrane helix</keyword>